<proteinExistence type="predicted"/>
<gene>
    <name evidence="1" type="ORF">KX928_03685</name>
</gene>
<organism evidence="1 2">
    <name type="scientific">Roseobacter insulae</name>
    <dbReference type="NCBI Taxonomy" id="2859783"/>
    <lineage>
        <taxon>Bacteria</taxon>
        <taxon>Pseudomonadati</taxon>
        <taxon>Pseudomonadota</taxon>
        <taxon>Alphaproteobacteria</taxon>
        <taxon>Rhodobacterales</taxon>
        <taxon>Roseobacteraceae</taxon>
        <taxon>Roseobacter</taxon>
    </lineage>
</organism>
<evidence type="ECO:0000313" key="2">
    <source>
        <dbReference type="Proteomes" id="UP001138661"/>
    </source>
</evidence>
<dbReference type="EMBL" id="JAHXDN010000001">
    <property type="protein sequence ID" value="MBW4706883.1"/>
    <property type="molecule type" value="Genomic_DNA"/>
</dbReference>
<dbReference type="Proteomes" id="UP001138661">
    <property type="component" value="Unassembled WGS sequence"/>
</dbReference>
<name>A0A9X1FU12_9RHOB</name>
<sequence length="166" mass="17136">MSTVGDVHVLSRIAPGAAIIVCATLGIADEAAGFGCQSDVGASEVCVPFVGCVGEQGDFFTGRALGRSEGTLAVETDSGTFCSGEWVPRNFIGVGQANFSCDDGRIGIAYFTYQDPRTGTATGHGLLSDGSKLRVWTGNNIRQFLAVDPNNPNGNLTCANSVVPIS</sequence>
<dbReference type="AlphaFoldDB" id="A0A9X1FU12"/>
<protein>
    <submittedName>
        <fullName evidence="1">Uncharacterized protein</fullName>
    </submittedName>
</protein>
<keyword evidence="2" id="KW-1185">Reference proteome</keyword>
<evidence type="ECO:0000313" key="1">
    <source>
        <dbReference type="EMBL" id="MBW4706883.1"/>
    </source>
</evidence>
<reference evidence="1" key="1">
    <citation type="submission" date="2021-07" db="EMBL/GenBank/DDBJ databases">
        <title>Roseobacter insulae sp. nov., isolated from a tidal flat.</title>
        <authorList>
            <person name="Park S."/>
            <person name="Yoon J.-H."/>
        </authorList>
    </citation>
    <scope>NUCLEOTIDE SEQUENCE</scope>
    <source>
        <strain evidence="1">YSTF-M11</strain>
    </source>
</reference>
<dbReference type="RefSeq" id="WP_219499072.1">
    <property type="nucleotide sequence ID" value="NZ_JAHXDN010000001.1"/>
</dbReference>
<accession>A0A9X1FU12</accession>
<comment type="caution">
    <text evidence="1">The sequence shown here is derived from an EMBL/GenBank/DDBJ whole genome shotgun (WGS) entry which is preliminary data.</text>
</comment>